<evidence type="ECO:0000313" key="3">
    <source>
        <dbReference type="EMBL" id="MDJ1486333.1"/>
    </source>
</evidence>
<comment type="similarity">
    <text evidence="1">Belongs to the short-chain dehydrogenases/reductases (SDR) family.</text>
</comment>
<sequence length="296" mass="32466">MAEKIIVMTGGTSGFGAITSKKLLQEPGTHLILGTRNKRIAGAEHLPLNLKSVRSVKEFSSAVISTIENKKIDVLICNAGISIPTVDTKTEDGFETTFAVNHLAHFLLIDLLKLNLADNAKIILTTSGTHNPDEGSRVAPPKHANIYWLAYPEKDETLDEKDKINAERAYASSKLCNLLTARYINTLTENWEGIAYDPGPTPGTGLTQNLGIVRRILWKLFSISFLRKRVFPKSNSIEDAGKALADIALGKISIPAGKEYAALRAGKMTFPLPSELAQKDEVMEKVWNDSKEILNL</sequence>
<evidence type="ECO:0000256" key="1">
    <source>
        <dbReference type="ARBA" id="ARBA00006484"/>
    </source>
</evidence>
<dbReference type="PANTHER" id="PTHR24320:SF152">
    <property type="entry name" value="SHORT-CHAIN DEHYDROGENASE_REDUCTASE FAMILY PROTEIN"/>
    <property type="match status" value="1"/>
</dbReference>
<name>A0AAE3UD88_9BACT</name>
<dbReference type="Gene3D" id="3.40.50.720">
    <property type="entry name" value="NAD(P)-binding Rossmann-like Domain"/>
    <property type="match status" value="1"/>
</dbReference>
<dbReference type="GO" id="GO:0016491">
    <property type="term" value="F:oxidoreductase activity"/>
    <property type="evidence" value="ECO:0007669"/>
    <property type="project" value="UniProtKB-KW"/>
</dbReference>
<dbReference type="EMBL" id="JASJOS010000035">
    <property type="protein sequence ID" value="MDJ1486333.1"/>
    <property type="molecule type" value="Genomic_DNA"/>
</dbReference>
<dbReference type="InterPro" id="IPR002347">
    <property type="entry name" value="SDR_fam"/>
</dbReference>
<dbReference type="SUPFAM" id="SSF51735">
    <property type="entry name" value="NAD(P)-binding Rossmann-fold domains"/>
    <property type="match status" value="1"/>
</dbReference>
<dbReference type="Pfam" id="PF00106">
    <property type="entry name" value="adh_short"/>
    <property type="match status" value="1"/>
</dbReference>
<accession>A0AAE3UD88</accession>
<protein>
    <submittedName>
        <fullName evidence="3">SDR family NAD(P)-dependent oxidoreductase</fullName>
    </submittedName>
</protein>
<keyword evidence="2" id="KW-0560">Oxidoreductase</keyword>
<reference evidence="3" key="1">
    <citation type="submission" date="2023-05" db="EMBL/GenBank/DDBJ databases">
        <authorList>
            <person name="Zhang X."/>
        </authorList>
    </citation>
    <scope>NUCLEOTIDE SEQUENCE</scope>
    <source>
        <strain evidence="3">YF14B1</strain>
    </source>
</reference>
<proteinExistence type="inferred from homology"/>
<dbReference type="PRINTS" id="PR00081">
    <property type="entry name" value="GDHRDH"/>
</dbReference>
<gene>
    <name evidence="3" type="ORF">QNI16_37990</name>
</gene>
<comment type="caution">
    <text evidence="3">The sequence shown here is derived from an EMBL/GenBank/DDBJ whole genome shotgun (WGS) entry which is preliminary data.</text>
</comment>
<organism evidence="3 4">
    <name type="scientific">Xanthocytophaga flava</name>
    <dbReference type="NCBI Taxonomy" id="3048013"/>
    <lineage>
        <taxon>Bacteria</taxon>
        <taxon>Pseudomonadati</taxon>
        <taxon>Bacteroidota</taxon>
        <taxon>Cytophagia</taxon>
        <taxon>Cytophagales</taxon>
        <taxon>Rhodocytophagaceae</taxon>
        <taxon>Xanthocytophaga</taxon>
    </lineage>
</organism>
<evidence type="ECO:0000256" key="2">
    <source>
        <dbReference type="ARBA" id="ARBA00023002"/>
    </source>
</evidence>
<dbReference type="InterPro" id="IPR036291">
    <property type="entry name" value="NAD(P)-bd_dom_sf"/>
</dbReference>
<dbReference type="RefSeq" id="WP_313989844.1">
    <property type="nucleotide sequence ID" value="NZ_JASJOS010000035.1"/>
</dbReference>
<dbReference type="PANTHER" id="PTHR24320">
    <property type="entry name" value="RETINOL DEHYDROGENASE"/>
    <property type="match status" value="1"/>
</dbReference>
<dbReference type="Proteomes" id="UP001241110">
    <property type="component" value="Unassembled WGS sequence"/>
</dbReference>
<dbReference type="AlphaFoldDB" id="A0AAE3UD88"/>
<evidence type="ECO:0000313" key="4">
    <source>
        <dbReference type="Proteomes" id="UP001241110"/>
    </source>
</evidence>